<keyword evidence="5" id="KW-0472">Membrane</keyword>
<evidence type="ECO:0000256" key="2">
    <source>
        <dbReference type="ARBA" id="ARBA00023114"/>
    </source>
</evidence>
<dbReference type="AlphaFoldDB" id="A0A6S6UKL4"/>
<keyword evidence="2" id="KW-0626">Porin</keyword>
<keyword evidence="2" id="KW-0406">Ion transport</keyword>
<dbReference type="EMBL" id="CACVAT010000593">
    <property type="protein sequence ID" value="CAA6830497.1"/>
    <property type="molecule type" value="Genomic_DNA"/>
</dbReference>
<sequence length="218" mass="23509">MKKKLRWAAFAILVTTSFSTAQAANLFGMDTSPLESDVGFDNGLKLYTGGSLIYSTQDSSCETPFFEGSCDAAAVNAKIFGGARFNPMFGVEVAYVSQNEAAMKGTAGNQTVSSNNKVSGYQVSGMGYLPVTSIPELELMGKAGVMFWERETDIMQADVKKTSADDGVAPMVGLGAQYQLNNNIHLRTEWEHIFNTGSDSNYETDVDNYSVGLSYSTL</sequence>
<accession>A0A6S6UKL4</accession>
<dbReference type="GO" id="GO:0009279">
    <property type="term" value="C:cell outer membrane"/>
    <property type="evidence" value="ECO:0007669"/>
    <property type="project" value="InterPro"/>
</dbReference>
<reference evidence="5" key="1">
    <citation type="submission" date="2020-01" db="EMBL/GenBank/DDBJ databases">
        <authorList>
            <person name="Meier V. D."/>
            <person name="Meier V D."/>
        </authorList>
    </citation>
    <scope>NUCLEOTIDE SEQUENCE</scope>
    <source>
        <strain evidence="5">HLG_WM_MAG_09</strain>
    </source>
</reference>
<keyword evidence="5" id="KW-0812">Transmembrane</keyword>
<feature type="signal peptide" evidence="3">
    <location>
        <begin position="1"/>
        <end position="23"/>
    </location>
</feature>
<keyword evidence="3" id="KW-0732">Signal</keyword>
<comment type="similarity">
    <text evidence="1">Belongs to the outer membrane OOP (TC 1.B.6) superfamily. OmpA family.</text>
</comment>
<feature type="chain" id="PRO_5028125233" evidence="3">
    <location>
        <begin position="24"/>
        <end position="218"/>
    </location>
</feature>
<dbReference type="Gene3D" id="2.40.160.20">
    <property type="match status" value="1"/>
</dbReference>
<organism evidence="5">
    <name type="scientific">uncultured Thiotrichaceae bacterium</name>
    <dbReference type="NCBI Taxonomy" id="298394"/>
    <lineage>
        <taxon>Bacteria</taxon>
        <taxon>Pseudomonadati</taxon>
        <taxon>Pseudomonadota</taxon>
        <taxon>Gammaproteobacteria</taxon>
        <taxon>Thiotrichales</taxon>
        <taxon>Thiotrichaceae</taxon>
        <taxon>environmental samples</taxon>
    </lineage>
</organism>
<name>A0A6S6UKL4_9GAMM</name>
<keyword evidence="2" id="KW-0813">Transport</keyword>
<evidence type="ECO:0000259" key="4">
    <source>
        <dbReference type="Pfam" id="PF01389"/>
    </source>
</evidence>
<gene>
    <name evidence="5" type="ORF">HELGO_WM25292</name>
</gene>
<dbReference type="InterPro" id="IPR011250">
    <property type="entry name" value="OMP/PagP_B-barrel"/>
</dbReference>
<evidence type="ECO:0000256" key="1">
    <source>
        <dbReference type="ARBA" id="ARBA00005710"/>
    </source>
</evidence>
<feature type="domain" description="Outer membrane protein OmpA-like transmembrane" evidence="4">
    <location>
        <begin position="46"/>
        <end position="215"/>
    </location>
</feature>
<proteinExistence type="inferred from homology"/>
<dbReference type="GO" id="GO:0015288">
    <property type="term" value="F:porin activity"/>
    <property type="evidence" value="ECO:0007669"/>
    <property type="project" value="UniProtKB-KW"/>
</dbReference>
<dbReference type="GO" id="GO:0046930">
    <property type="term" value="C:pore complex"/>
    <property type="evidence" value="ECO:0007669"/>
    <property type="project" value="UniProtKB-KW"/>
</dbReference>
<dbReference type="Pfam" id="PF01389">
    <property type="entry name" value="OmpA_membrane"/>
    <property type="match status" value="1"/>
</dbReference>
<evidence type="ECO:0000256" key="3">
    <source>
        <dbReference type="SAM" id="SignalP"/>
    </source>
</evidence>
<evidence type="ECO:0000313" key="5">
    <source>
        <dbReference type="EMBL" id="CAA6830497.1"/>
    </source>
</evidence>
<protein>
    <submittedName>
        <fullName evidence="5">OmpA-like transmembrane domain-containing protein</fullName>
    </submittedName>
</protein>
<dbReference type="SUPFAM" id="SSF56925">
    <property type="entry name" value="OMPA-like"/>
    <property type="match status" value="1"/>
</dbReference>
<dbReference type="InterPro" id="IPR000498">
    <property type="entry name" value="OmpA-like_TM_dom"/>
</dbReference>